<evidence type="ECO:0000313" key="2">
    <source>
        <dbReference type="Proteomes" id="UP001145114"/>
    </source>
</evidence>
<reference evidence="1" key="1">
    <citation type="submission" date="2022-06" db="EMBL/GenBank/DDBJ databases">
        <title>Phylogenomic reconstructions and comparative analyses of Kickxellomycotina fungi.</title>
        <authorList>
            <person name="Reynolds N.K."/>
            <person name="Stajich J.E."/>
            <person name="Barry K."/>
            <person name="Grigoriev I.V."/>
            <person name="Crous P."/>
            <person name="Smith M.E."/>
        </authorList>
    </citation>
    <scope>NUCLEOTIDE SEQUENCE</scope>
    <source>
        <strain evidence="1">RSA 2271</strain>
    </source>
</reference>
<evidence type="ECO:0000313" key="1">
    <source>
        <dbReference type="EMBL" id="KAJ1675816.1"/>
    </source>
</evidence>
<proteinExistence type="predicted"/>
<sequence length="622" mass="68064">MNAKDHGPRDAEYYSDTDAIDSVVQFDDHITPATTATGIRHTESAPPTSELNNVYWQTTNHNGETSLPLSGFRSRASLIWYQVTTSETWRMFTLTVGFAGLQFLWTVEMGYGSPYLLSLGLKKSLTSLVWLAGPLSGLVTQPLIGALSDRCRSRYGRRRPFIIGASVVAVWCLATIGWTKEFVQLFLPDDAPGAGAAVIWLAIGAFYLIDFAINSIQACLRALVVDILPVSQQERGTAWASRMIGLGNICGYLMGYADLTKWFPMLGNTQLKVLVTLASGVLLLTMWITCYYTTETPISAPRQARNIQKHDVMSKSPFGTLKQVFTTMKKIPQSIRDVCNVQFLSWIGWFPFLFYNTIYVADIYTTQHGLPSSPSQSPTEGGENENLLGVATREGSFAMLLYALTSFGCSMLLPIFLRRRLIPALSTLPRLWTMSLCIYGLTMFATFFVSTVGMATTLISLCGFSWAVTIWAPFSIIGEQLNQYMATSSGGQIYRESSGEMGETFAMSTFAEGSDTEADADTPSPHASVARPAVGEQQAGPNLSAGIVLGIHNVYVTFPQFITAFLCSVIFAFFERSTEFPGEEGSVGQPDSGNNHAEAIGWVLRIGGIASLAAAYLSLRIK</sequence>
<accession>A0ACC1HHI5</accession>
<keyword evidence="2" id="KW-1185">Reference proteome</keyword>
<organism evidence="1 2">
    <name type="scientific">Spiromyces aspiralis</name>
    <dbReference type="NCBI Taxonomy" id="68401"/>
    <lineage>
        <taxon>Eukaryota</taxon>
        <taxon>Fungi</taxon>
        <taxon>Fungi incertae sedis</taxon>
        <taxon>Zoopagomycota</taxon>
        <taxon>Kickxellomycotina</taxon>
        <taxon>Kickxellomycetes</taxon>
        <taxon>Kickxellales</taxon>
        <taxon>Kickxellaceae</taxon>
        <taxon>Spiromyces</taxon>
    </lineage>
</organism>
<name>A0ACC1HHI5_9FUNG</name>
<protein>
    <submittedName>
        <fullName evidence="1">Uncharacterized protein</fullName>
    </submittedName>
</protein>
<dbReference type="EMBL" id="JAMZIH010005166">
    <property type="protein sequence ID" value="KAJ1675816.1"/>
    <property type="molecule type" value="Genomic_DNA"/>
</dbReference>
<gene>
    <name evidence="1" type="ORF">EV182_000505</name>
</gene>
<dbReference type="Proteomes" id="UP001145114">
    <property type="component" value="Unassembled WGS sequence"/>
</dbReference>
<comment type="caution">
    <text evidence="1">The sequence shown here is derived from an EMBL/GenBank/DDBJ whole genome shotgun (WGS) entry which is preliminary data.</text>
</comment>